<dbReference type="KEGG" id="rhoz:GXP67_09440"/>
<accession>A0A6C0GG63</accession>
<gene>
    <name evidence="2" type="ORF">GXP67_09440</name>
</gene>
<keyword evidence="3" id="KW-1185">Reference proteome</keyword>
<feature type="transmembrane region" description="Helical" evidence="1">
    <location>
        <begin position="82"/>
        <end position="113"/>
    </location>
</feature>
<dbReference type="EMBL" id="CP048222">
    <property type="protein sequence ID" value="QHT66865.1"/>
    <property type="molecule type" value="Genomic_DNA"/>
</dbReference>
<evidence type="ECO:0000313" key="2">
    <source>
        <dbReference type="EMBL" id="QHT66865.1"/>
    </source>
</evidence>
<evidence type="ECO:0000256" key="1">
    <source>
        <dbReference type="SAM" id="Phobius"/>
    </source>
</evidence>
<feature type="transmembrane region" description="Helical" evidence="1">
    <location>
        <begin position="210"/>
        <end position="238"/>
    </location>
</feature>
<keyword evidence="1" id="KW-0812">Transmembrane</keyword>
<feature type="transmembrane region" description="Helical" evidence="1">
    <location>
        <begin position="133"/>
        <end position="162"/>
    </location>
</feature>
<proteinExistence type="predicted"/>
<organism evidence="2 3">
    <name type="scientific">Rhodocytophaga rosea</name>
    <dbReference type="NCBI Taxonomy" id="2704465"/>
    <lineage>
        <taxon>Bacteria</taxon>
        <taxon>Pseudomonadati</taxon>
        <taxon>Bacteroidota</taxon>
        <taxon>Cytophagia</taxon>
        <taxon>Cytophagales</taxon>
        <taxon>Rhodocytophagaceae</taxon>
        <taxon>Rhodocytophaga</taxon>
    </lineage>
</organism>
<feature type="transmembrane region" description="Helical" evidence="1">
    <location>
        <begin position="301"/>
        <end position="323"/>
    </location>
</feature>
<reference evidence="2 3" key="1">
    <citation type="submission" date="2020-01" db="EMBL/GenBank/DDBJ databases">
        <authorList>
            <person name="Kim M.K."/>
        </authorList>
    </citation>
    <scope>NUCLEOTIDE SEQUENCE [LARGE SCALE GENOMIC DNA]</scope>
    <source>
        <strain evidence="2 3">172606-1</strain>
    </source>
</reference>
<feature type="transmembrane region" description="Helical" evidence="1">
    <location>
        <begin position="51"/>
        <end position="70"/>
    </location>
</feature>
<evidence type="ECO:0000313" key="3">
    <source>
        <dbReference type="Proteomes" id="UP000480178"/>
    </source>
</evidence>
<keyword evidence="1" id="KW-0472">Membrane</keyword>
<dbReference type="RefSeq" id="WP_162442917.1">
    <property type="nucleotide sequence ID" value="NZ_CP048222.1"/>
</dbReference>
<keyword evidence="1" id="KW-1133">Transmembrane helix</keyword>
<dbReference type="AlphaFoldDB" id="A0A6C0GG63"/>
<feature type="transmembrane region" description="Helical" evidence="1">
    <location>
        <begin position="169"/>
        <end position="190"/>
    </location>
</feature>
<feature type="transmembrane region" description="Helical" evidence="1">
    <location>
        <begin position="250"/>
        <end position="268"/>
    </location>
</feature>
<feature type="transmembrane region" description="Helical" evidence="1">
    <location>
        <begin position="274"/>
        <end position="294"/>
    </location>
</feature>
<dbReference type="Proteomes" id="UP000480178">
    <property type="component" value="Chromosome"/>
</dbReference>
<name>A0A6C0GG63_9BACT</name>
<sequence>MIVPELQWMLAGERMSRGFVLYTQTWTDVGPLAGLFYWLLDALFGRSQLAYQITAFLLVILQAVFFNFSLRRNNIYPERSNIPLLLYVLCMGLFFDFFTLSPMLMGVTFLLLALDGAFIHISETAGNDEVFSIGFYIGVATLFYAPLGIFIIYILVSFLLLAATGIRKYFLMLFGFAFAMGLTGLFFYMINGLQELYFSWLSHLLEFRKIYYISIIEFLLIASPLLALLTIASLQLVGGDTRFIHYQIRCQQTVFLWLVAAGVCLLIAPELAPYQLIIIVPGVVFFGTHFFLLVRKGWMADVAFGVLFCAVLFINFSNIFPIVSTKSWVDLSDFTITSAPETTAVKGKKVLVAGDNPAPYLYNTPATPYLQWKLAQRHFNNLDDYQIVTEIYENFRKDLPDVIVDQQGKVKTLFNRIPALARYYTQEGDSLIYTRRKASR</sequence>
<protein>
    <recommendedName>
        <fullName evidence="4">Glycosyltransferase family 39 protein</fullName>
    </recommendedName>
</protein>
<evidence type="ECO:0008006" key="4">
    <source>
        <dbReference type="Google" id="ProtNLM"/>
    </source>
</evidence>
<feature type="transmembrane region" description="Helical" evidence="1">
    <location>
        <begin position="19"/>
        <end position="39"/>
    </location>
</feature>